<keyword evidence="2" id="KW-1185">Reference proteome</keyword>
<organism evidence="1 2">
    <name type="scientific">Eumeta variegata</name>
    <name type="common">Bagworm moth</name>
    <name type="synonym">Eumeta japonica</name>
    <dbReference type="NCBI Taxonomy" id="151549"/>
    <lineage>
        <taxon>Eukaryota</taxon>
        <taxon>Metazoa</taxon>
        <taxon>Ecdysozoa</taxon>
        <taxon>Arthropoda</taxon>
        <taxon>Hexapoda</taxon>
        <taxon>Insecta</taxon>
        <taxon>Pterygota</taxon>
        <taxon>Neoptera</taxon>
        <taxon>Endopterygota</taxon>
        <taxon>Lepidoptera</taxon>
        <taxon>Glossata</taxon>
        <taxon>Ditrysia</taxon>
        <taxon>Tineoidea</taxon>
        <taxon>Psychidae</taxon>
        <taxon>Oiketicinae</taxon>
        <taxon>Eumeta</taxon>
    </lineage>
</organism>
<proteinExistence type="predicted"/>
<protein>
    <submittedName>
        <fullName evidence="1">Uncharacterized protein</fullName>
    </submittedName>
</protein>
<comment type="caution">
    <text evidence="1">The sequence shown here is derived from an EMBL/GenBank/DDBJ whole genome shotgun (WGS) entry which is preliminary data.</text>
</comment>
<reference evidence="1 2" key="1">
    <citation type="journal article" date="2019" name="Commun. Biol.">
        <title>The bagworm genome reveals a unique fibroin gene that provides high tensile strength.</title>
        <authorList>
            <person name="Kono N."/>
            <person name="Nakamura H."/>
            <person name="Ohtoshi R."/>
            <person name="Tomita M."/>
            <person name="Numata K."/>
            <person name="Arakawa K."/>
        </authorList>
    </citation>
    <scope>NUCLEOTIDE SEQUENCE [LARGE SCALE GENOMIC DNA]</scope>
</reference>
<name>A0A4C1YGX4_EUMVA</name>
<sequence>MISICICVSVHSRPRRIIAARYPFPSHWCVGKTVVHSTHALSAPFLSFVRTHPLSVGVNVDAVYQERSASRRVKVRSSRLIIRSRNGRRCTAGKRFNYAGELKHTGPPRAPRRERPSGTWIHKRHMCAHQIRQFDYPHIGRRRSKDRAKNEQRPLTAKFGVNKVAEPRVPHAAPAPAPAPARRLRPGDYELREQYFIGGADAAVAPDSRRHLRRRKLPPILSATSARLEKKMAELGAIYEELVQPARTLVTAARTVQRRRRTADGLKAHKRIQILRYGDTYATPQ</sequence>
<gene>
    <name evidence="1" type="ORF">EVAR_103969_1</name>
</gene>
<dbReference type="Proteomes" id="UP000299102">
    <property type="component" value="Unassembled WGS sequence"/>
</dbReference>
<evidence type="ECO:0000313" key="1">
    <source>
        <dbReference type="EMBL" id="GBP73687.1"/>
    </source>
</evidence>
<accession>A0A4C1YGX4</accession>
<dbReference type="AlphaFoldDB" id="A0A4C1YGX4"/>
<dbReference type="EMBL" id="BGZK01001182">
    <property type="protein sequence ID" value="GBP73687.1"/>
    <property type="molecule type" value="Genomic_DNA"/>
</dbReference>
<evidence type="ECO:0000313" key="2">
    <source>
        <dbReference type="Proteomes" id="UP000299102"/>
    </source>
</evidence>